<gene>
    <name evidence="2" type="ORF">SAMN06265379_103153</name>
</gene>
<dbReference type="RefSeq" id="WP_142532868.1">
    <property type="nucleotide sequence ID" value="NZ_FXTB01000003.1"/>
</dbReference>
<dbReference type="PANTHER" id="PTHR37832">
    <property type="entry name" value="BLL2683 PROTEIN"/>
    <property type="match status" value="1"/>
</dbReference>
<organism evidence="2 3">
    <name type="scientific">Saccharicrinis carchari</name>
    <dbReference type="NCBI Taxonomy" id="1168039"/>
    <lineage>
        <taxon>Bacteria</taxon>
        <taxon>Pseudomonadati</taxon>
        <taxon>Bacteroidota</taxon>
        <taxon>Bacteroidia</taxon>
        <taxon>Marinilabiliales</taxon>
        <taxon>Marinilabiliaceae</taxon>
        <taxon>Saccharicrinis</taxon>
    </lineage>
</organism>
<dbReference type="AlphaFoldDB" id="A0A521CHM1"/>
<proteinExistence type="predicted"/>
<keyword evidence="3" id="KW-1185">Reference proteome</keyword>
<accession>A0A521CHM1</accession>
<dbReference type="EMBL" id="FXTB01000003">
    <property type="protein sequence ID" value="SMO58963.1"/>
    <property type="molecule type" value="Genomic_DNA"/>
</dbReference>
<name>A0A521CHM1_SACCC</name>
<dbReference type="InterPro" id="IPR013097">
    <property type="entry name" value="Dabb"/>
</dbReference>
<dbReference type="SUPFAM" id="SSF54909">
    <property type="entry name" value="Dimeric alpha+beta barrel"/>
    <property type="match status" value="1"/>
</dbReference>
<dbReference type="SMART" id="SM00886">
    <property type="entry name" value="Dabb"/>
    <property type="match status" value="1"/>
</dbReference>
<feature type="domain" description="Stress-response A/B barrel" evidence="1">
    <location>
        <begin position="2"/>
        <end position="97"/>
    </location>
</feature>
<dbReference type="Gene3D" id="3.30.70.100">
    <property type="match status" value="1"/>
</dbReference>
<dbReference type="InterPro" id="IPR011008">
    <property type="entry name" value="Dimeric_a/b-barrel"/>
</dbReference>
<dbReference type="Pfam" id="PF07876">
    <property type="entry name" value="Dabb"/>
    <property type="match status" value="1"/>
</dbReference>
<sequence length="99" mass="10954">MIKHLVLFKLKAFATEAAKTAKLNEIKKSLEALPATIKVIKSLEVGINVNPDEDYDIALSVEVETMDDLEIYAKHPDHVACGAILRAVMQSRACVDYLI</sequence>
<evidence type="ECO:0000313" key="3">
    <source>
        <dbReference type="Proteomes" id="UP000319040"/>
    </source>
</evidence>
<dbReference type="PANTHER" id="PTHR37832:SF1">
    <property type="entry name" value="STRESS-RESPONSE A_B BARREL DOMAIN-CONTAINING PROTEIN"/>
    <property type="match status" value="1"/>
</dbReference>
<dbReference type="PROSITE" id="PS51502">
    <property type="entry name" value="S_R_A_B_BARREL"/>
    <property type="match status" value="1"/>
</dbReference>
<reference evidence="2 3" key="1">
    <citation type="submission" date="2017-05" db="EMBL/GenBank/DDBJ databases">
        <authorList>
            <person name="Varghese N."/>
            <person name="Submissions S."/>
        </authorList>
    </citation>
    <scope>NUCLEOTIDE SEQUENCE [LARGE SCALE GENOMIC DNA]</scope>
    <source>
        <strain evidence="2 3">DSM 27040</strain>
    </source>
</reference>
<protein>
    <submittedName>
        <fullName evidence="2">Stress responsive A/B Barrel Domain</fullName>
    </submittedName>
</protein>
<dbReference type="OrthoDB" id="9808130at2"/>
<evidence type="ECO:0000259" key="1">
    <source>
        <dbReference type="PROSITE" id="PS51502"/>
    </source>
</evidence>
<evidence type="ECO:0000313" key="2">
    <source>
        <dbReference type="EMBL" id="SMO58963.1"/>
    </source>
</evidence>
<dbReference type="Proteomes" id="UP000319040">
    <property type="component" value="Unassembled WGS sequence"/>
</dbReference>